<dbReference type="PANTHER" id="PTHR43098">
    <property type="entry name" value="L-ORNITHINE N(5)-MONOOXYGENASE-RELATED"/>
    <property type="match status" value="1"/>
</dbReference>
<evidence type="ECO:0000313" key="8">
    <source>
        <dbReference type="EMBL" id="MBS7661064.1"/>
    </source>
</evidence>
<dbReference type="PANTHER" id="PTHR43098:SF3">
    <property type="entry name" value="L-ORNITHINE N(5)-MONOOXYGENASE-RELATED"/>
    <property type="match status" value="1"/>
</dbReference>
<organism evidence="8 9">
    <name type="scientific">Pseudomonas lalucatii</name>
    <dbReference type="NCBI Taxonomy" id="1424203"/>
    <lineage>
        <taxon>Bacteria</taxon>
        <taxon>Pseudomonadati</taxon>
        <taxon>Pseudomonadota</taxon>
        <taxon>Gammaproteobacteria</taxon>
        <taxon>Pseudomonadales</taxon>
        <taxon>Pseudomonadaceae</taxon>
        <taxon>Pseudomonas</taxon>
    </lineage>
</organism>
<evidence type="ECO:0000256" key="4">
    <source>
        <dbReference type="ARBA" id="ARBA00022827"/>
    </source>
</evidence>
<proteinExistence type="inferred from homology"/>
<evidence type="ECO:0000256" key="7">
    <source>
        <dbReference type="ARBA" id="ARBA00023033"/>
    </source>
</evidence>
<dbReference type="InterPro" id="IPR036188">
    <property type="entry name" value="FAD/NAD-bd_sf"/>
</dbReference>
<evidence type="ECO:0000256" key="1">
    <source>
        <dbReference type="ARBA" id="ARBA00001974"/>
    </source>
</evidence>
<dbReference type="EMBL" id="JADPMV010000001">
    <property type="protein sequence ID" value="MBS7661064.1"/>
    <property type="molecule type" value="Genomic_DNA"/>
</dbReference>
<protein>
    <submittedName>
        <fullName evidence="8">NAD(P)/FAD-dependent oxidoreductase</fullName>
    </submittedName>
</protein>
<gene>
    <name evidence="8" type="ORF">I0D00_03740</name>
</gene>
<evidence type="ECO:0000256" key="3">
    <source>
        <dbReference type="ARBA" id="ARBA00022630"/>
    </source>
</evidence>
<comment type="cofactor">
    <cofactor evidence="1">
        <name>FAD</name>
        <dbReference type="ChEBI" id="CHEBI:57692"/>
    </cofactor>
</comment>
<comment type="caution">
    <text evidence="8">The sequence shown here is derived from an EMBL/GenBank/DDBJ whole genome shotgun (WGS) entry which is preliminary data.</text>
</comment>
<keyword evidence="7" id="KW-0503">Monooxygenase</keyword>
<evidence type="ECO:0000256" key="6">
    <source>
        <dbReference type="ARBA" id="ARBA00023002"/>
    </source>
</evidence>
<dbReference type="RefSeq" id="WP_213638408.1">
    <property type="nucleotide sequence ID" value="NZ_JADPMV010000001.1"/>
</dbReference>
<dbReference type="Proteomes" id="UP001196601">
    <property type="component" value="Unassembled WGS sequence"/>
</dbReference>
<evidence type="ECO:0000256" key="5">
    <source>
        <dbReference type="ARBA" id="ARBA00022857"/>
    </source>
</evidence>
<keyword evidence="9" id="KW-1185">Reference proteome</keyword>
<name>A0ABS5PYW5_9PSED</name>
<dbReference type="InterPro" id="IPR020946">
    <property type="entry name" value="Flavin_mOase-like"/>
</dbReference>
<keyword evidence="6" id="KW-0560">Oxidoreductase</keyword>
<dbReference type="SUPFAM" id="SSF51905">
    <property type="entry name" value="FAD/NAD(P)-binding domain"/>
    <property type="match status" value="2"/>
</dbReference>
<evidence type="ECO:0000313" key="9">
    <source>
        <dbReference type="Proteomes" id="UP001196601"/>
    </source>
</evidence>
<dbReference type="InterPro" id="IPR050775">
    <property type="entry name" value="FAD-binding_Monooxygenases"/>
</dbReference>
<dbReference type="Gene3D" id="3.50.50.60">
    <property type="entry name" value="FAD/NAD(P)-binding domain"/>
    <property type="match status" value="2"/>
</dbReference>
<keyword evidence="4" id="KW-0274">FAD</keyword>
<evidence type="ECO:0000256" key="2">
    <source>
        <dbReference type="ARBA" id="ARBA00010139"/>
    </source>
</evidence>
<sequence>MSLNTQVNTDTGSLNQVDAIVVGAGFAGLYMLHRLRDQLGLKAEVFESADGVGGTWYWNRYPGARCDIPSHHYSYSFSEELQQEWTWSEKYAAQPEILSYLNYVANKFDLLRDIQFKTRVTAAVYDEASQCWDVETDTGRRVRAKYLVLAVGTLSSANIPQFKGHGSFKGKTYFTGHWPKDGVDFTGKRVGIIGTGATAMQAIPLIAEEAAHLTVFQRTPNYAAPLVNEPMNADIDRQVKANYREVRDAAWESFAGVPFDKLKPSALDDSQAQREAHYATCWNDGGFSLWIGSYGDILFNREANETAAEFVRAKIREKVRDPAVAELLCPPVGQAYGTKRQPCETGYYETFNRDNVTLADIKRAPIEEITATGLRTASAEYELDCLVYATGFDAFTGSMFKMDIRGRNGQSLQDRWSAGPRTYLGLATHGFPNMFMITGPQSPSVLFNMPLGIEQHCEWISDCIEHMNRNGLQTIEANTEYEDQWIAHVKEIADSTLLPKADSWYLGANIPGKPRVFLVYLGGGKQYKQICNEVVAKGYQGFTLTAGHAHNSARQKSDAALVD</sequence>
<keyword evidence="3" id="KW-0285">Flavoprotein</keyword>
<keyword evidence="5" id="KW-0521">NADP</keyword>
<accession>A0ABS5PYW5</accession>
<dbReference type="Pfam" id="PF00743">
    <property type="entry name" value="FMO-like"/>
    <property type="match status" value="1"/>
</dbReference>
<reference evidence="8 9" key="1">
    <citation type="journal article" date="2021" name="Syst. Appl. Microbiol.">
        <title>Pseudomonas lalucatii sp. nov. isolated from Vallgornera, a karstic cave in Mallorca, Western Mediterranean.</title>
        <authorList>
            <person name="Busquets A."/>
            <person name="Mulet M."/>
            <person name="Gomila M."/>
            <person name="Garcia-Valdes E."/>
        </authorList>
    </citation>
    <scope>NUCLEOTIDE SEQUENCE [LARGE SCALE GENOMIC DNA]</scope>
    <source>
        <strain evidence="8 9">R1b54</strain>
    </source>
</reference>
<comment type="similarity">
    <text evidence="2">Belongs to the FAD-binding monooxygenase family.</text>
</comment>